<comment type="caution">
    <text evidence="3">The sequence shown here is derived from an EMBL/GenBank/DDBJ whole genome shotgun (WGS) entry which is preliminary data.</text>
</comment>
<feature type="compositionally biased region" description="Polar residues" evidence="1">
    <location>
        <begin position="323"/>
        <end position="336"/>
    </location>
</feature>
<feature type="compositionally biased region" description="Polar residues" evidence="1">
    <location>
        <begin position="1"/>
        <end position="11"/>
    </location>
</feature>
<proteinExistence type="predicted"/>
<dbReference type="Proteomes" id="UP000681722">
    <property type="component" value="Unassembled WGS sequence"/>
</dbReference>
<protein>
    <recommendedName>
        <fullName evidence="2">EF-hand domain-containing protein</fullName>
    </recommendedName>
</protein>
<dbReference type="PANTHER" id="PTHR20875">
    <property type="entry name" value="EF-HAND CALCIUM-BINDING DOMAIN-CONTAINING PROTEIN 6-RELATED"/>
    <property type="match status" value="1"/>
</dbReference>
<dbReference type="PANTHER" id="PTHR20875:SF5">
    <property type="entry name" value="EF-HAND DOMAIN-CONTAINING PROTEIN"/>
    <property type="match status" value="1"/>
</dbReference>
<evidence type="ECO:0000313" key="3">
    <source>
        <dbReference type="EMBL" id="CAF0939991.1"/>
    </source>
</evidence>
<name>A0A814CGZ9_9BILA</name>
<dbReference type="Proteomes" id="UP000663829">
    <property type="component" value="Unassembled WGS sequence"/>
</dbReference>
<dbReference type="InterPro" id="IPR011992">
    <property type="entry name" value="EF-hand-dom_pair"/>
</dbReference>
<feature type="region of interest" description="Disordered" evidence="1">
    <location>
        <begin position="1"/>
        <end position="30"/>
    </location>
</feature>
<dbReference type="AlphaFoldDB" id="A0A814CGZ9"/>
<evidence type="ECO:0000256" key="1">
    <source>
        <dbReference type="SAM" id="MobiDB-lite"/>
    </source>
</evidence>
<organism evidence="3 5">
    <name type="scientific">Didymodactylos carnosus</name>
    <dbReference type="NCBI Taxonomy" id="1234261"/>
    <lineage>
        <taxon>Eukaryota</taxon>
        <taxon>Metazoa</taxon>
        <taxon>Spiralia</taxon>
        <taxon>Gnathifera</taxon>
        <taxon>Rotifera</taxon>
        <taxon>Eurotatoria</taxon>
        <taxon>Bdelloidea</taxon>
        <taxon>Philodinida</taxon>
        <taxon>Philodinidae</taxon>
        <taxon>Didymodactylos</taxon>
    </lineage>
</organism>
<dbReference type="Gene3D" id="1.10.238.10">
    <property type="entry name" value="EF-hand"/>
    <property type="match status" value="4"/>
</dbReference>
<reference evidence="3" key="1">
    <citation type="submission" date="2021-02" db="EMBL/GenBank/DDBJ databases">
        <authorList>
            <person name="Nowell W R."/>
        </authorList>
    </citation>
    <scope>NUCLEOTIDE SEQUENCE</scope>
</reference>
<dbReference type="GO" id="GO:0005509">
    <property type="term" value="F:calcium ion binding"/>
    <property type="evidence" value="ECO:0007669"/>
    <property type="project" value="InterPro"/>
</dbReference>
<dbReference type="PROSITE" id="PS50222">
    <property type="entry name" value="EF_HAND_2"/>
    <property type="match status" value="2"/>
</dbReference>
<feature type="region of interest" description="Disordered" evidence="1">
    <location>
        <begin position="315"/>
        <end position="346"/>
    </location>
</feature>
<evidence type="ECO:0000313" key="4">
    <source>
        <dbReference type="EMBL" id="CAF3716567.1"/>
    </source>
</evidence>
<keyword evidence="5" id="KW-1185">Reference proteome</keyword>
<evidence type="ECO:0000313" key="5">
    <source>
        <dbReference type="Proteomes" id="UP000663829"/>
    </source>
</evidence>
<dbReference type="EMBL" id="CAJNOQ010002121">
    <property type="protein sequence ID" value="CAF0939991.1"/>
    <property type="molecule type" value="Genomic_DNA"/>
</dbReference>
<dbReference type="InterPro" id="IPR052603">
    <property type="entry name" value="EFCB6"/>
</dbReference>
<dbReference type="EMBL" id="CAJOBC010002121">
    <property type="protein sequence ID" value="CAF3716567.1"/>
    <property type="molecule type" value="Genomic_DNA"/>
</dbReference>
<feature type="region of interest" description="Disordered" evidence="1">
    <location>
        <begin position="745"/>
        <end position="772"/>
    </location>
</feature>
<sequence>MATLTASPSNVQRHEPIHRAPHQRSIMPLRRERTTVGYENPQNSSGLPTKASLNYMFSGEKHYDRRQSQPARSAKSNEIFSLIDRKLQTGLRGVRHMFRSHDPYGRFGQLSKEAFHRVLVQLCGYINTDEWIKVCKMFHLDERGDTITFEEFLSYFPENEKVKRELALSQTDRSLAELVSLNKNVNEHEQRQKRFLPKLTATYCLFLMKNKCKDPSFNPIDYIPNECLNGGVILPDHLKLILENFQLDDLLLNNAEEFQKLWSKFDLDNIGHVKTNVFLRMLDYKSNLADELDRDIKRLLMRSCVIDKTTRLSRNRSTRSSHIKPTNLSRENTMPPSSAIDHPSPRKYDDHFNNTTTTITNNNNNNNDDDESTEIKQIVQEPNINKENTSESAPRILSTQFRTIVQRHRNMIKQLNDNDEFLPYLDRKVNEGYFCLKTVFDYLDTDKTGFITNELFVAALNEFDIPISHNNLDRFLRKHHCLPNSCTDNKIDYNVFLKHFQDRSDSSFLAQTIKSFSKHRSIMNSEYSSIEHALIDLMHRLFLSLTAAFKCLSNNIDDLCSEKDFYTIIKQELNINEKYVFNIKQKGEICSVLDWSTDMKEMPYKRLLHYLSKPMTSKDRLSNKRFIPIEKHRSQPVGDLDDMNNTKSPRKLVDVEKILNDLVRLRMHTFTKAFSQIDKPRTEMINKEQFFVVLKKMSTDLTKAEVDMIWLSSGFDPNKSVLFPNLIRQLIMFNGIDRQKMFDKMKHQNSSQNRLSTATTQSTPSSSSATSDSTIKYTDIDYYDVYNRILPHSIFQRYVIPVTEEELGVLARKDNPNNSSKIHYPFFIRKYRPNANTFKNKSPWAVVHPVYEQLINKYHMKSPSKEIYDQRIQSPKDLKYIIRLFLSYDKNRKGYLTNEEFHQLLTDNDIHLSSTDEAYYQLFSVYDKKLKDQFNYKDLFHTFIDTIISY</sequence>
<feature type="domain" description="EF-hand" evidence="2">
    <location>
        <begin position="876"/>
        <end position="911"/>
    </location>
</feature>
<gene>
    <name evidence="3" type="ORF">GPM918_LOCUS10654</name>
    <name evidence="4" type="ORF">SRO942_LOCUS10655</name>
</gene>
<dbReference type="SMART" id="SM00054">
    <property type="entry name" value="EFh"/>
    <property type="match status" value="4"/>
</dbReference>
<evidence type="ECO:0000259" key="2">
    <source>
        <dbReference type="PROSITE" id="PS50222"/>
    </source>
</evidence>
<dbReference type="SUPFAM" id="SSF47473">
    <property type="entry name" value="EF-hand"/>
    <property type="match status" value="2"/>
</dbReference>
<accession>A0A814CGZ9</accession>
<dbReference type="InterPro" id="IPR002048">
    <property type="entry name" value="EF_hand_dom"/>
</dbReference>
<feature type="domain" description="EF-hand" evidence="2">
    <location>
        <begin position="431"/>
        <end position="466"/>
    </location>
</feature>
<feature type="compositionally biased region" description="Low complexity" evidence="1">
    <location>
        <begin position="756"/>
        <end position="772"/>
    </location>
</feature>
<dbReference type="OrthoDB" id="26525at2759"/>